<dbReference type="InterPro" id="IPR002694">
    <property type="entry name" value="Znf_CHC2"/>
</dbReference>
<dbReference type="Gene3D" id="3.90.980.10">
    <property type="entry name" value="DNA primase, catalytic core, N-terminal domain"/>
    <property type="match status" value="1"/>
</dbReference>
<dbReference type="GO" id="GO:0003899">
    <property type="term" value="F:DNA-directed RNA polymerase activity"/>
    <property type="evidence" value="ECO:0007669"/>
    <property type="project" value="UniProtKB-UniRule"/>
</dbReference>
<keyword evidence="9" id="KW-0460">Magnesium</keyword>
<keyword evidence="5 12" id="KW-0235">DNA replication</keyword>
<evidence type="ECO:0000256" key="6">
    <source>
        <dbReference type="ARBA" id="ARBA00022723"/>
    </source>
</evidence>
<dbReference type="GO" id="GO:0005737">
    <property type="term" value="C:cytoplasm"/>
    <property type="evidence" value="ECO:0007669"/>
    <property type="project" value="TreeGrafter"/>
</dbReference>
<proteinExistence type="inferred from homology"/>
<keyword evidence="4 12" id="KW-0548">Nucleotidyltransferase</keyword>
<evidence type="ECO:0000256" key="11">
    <source>
        <dbReference type="ARBA" id="ARBA00023163"/>
    </source>
</evidence>
<dbReference type="InterPro" id="IPR013264">
    <property type="entry name" value="DNAG_N"/>
</dbReference>
<dbReference type="Proteomes" id="UP001144805">
    <property type="component" value="Unassembled WGS sequence"/>
</dbReference>
<keyword evidence="11 12" id="KW-0804">Transcription</keyword>
<evidence type="ECO:0000256" key="12">
    <source>
        <dbReference type="HAMAP-Rule" id="MF_00974"/>
    </source>
</evidence>
<dbReference type="GO" id="GO:0003677">
    <property type="term" value="F:DNA binding"/>
    <property type="evidence" value="ECO:0007669"/>
    <property type="project" value="UniProtKB-KW"/>
</dbReference>
<keyword evidence="3 12" id="KW-0808">Transferase</keyword>
<dbReference type="FunFam" id="3.90.980.10:FF:000001">
    <property type="entry name" value="DNA primase"/>
    <property type="match status" value="1"/>
</dbReference>
<dbReference type="EMBL" id="JAPKNK010000003">
    <property type="protein sequence ID" value="MCX5569675.1"/>
    <property type="molecule type" value="Genomic_DNA"/>
</dbReference>
<dbReference type="InterPro" id="IPR034151">
    <property type="entry name" value="TOPRIM_DnaG_bac"/>
</dbReference>
<dbReference type="InterPro" id="IPR030846">
    <property type="entry name" value="DnaG_bac"/>
</dbReference>
<sequence length="649" mass="71516">MRFSPSFLDEIRARLPISSIVGQRVTWDRRKSQPQKGDFWACCPFHGEKSPSFHAEDRKGRYHCFGCGESGDHFTFLVKLEGLSFPEAVERLAGEAGLSMPARDVHAEAEERKRASLHEVMELACRFFEEGLQSRDGAGARGYLNGRALGPDIQRRFRLGYARASRNALKEFLAAKGVPHEDMVATGLLISGEDIPVSYDRFRDRVMFPITDFRGRIVAFGGRALSADAPAKYLNSPETVLFHKGDLLYNGFEARKAVQNAGTIIAVEGYVDVIAMATAGFGHTVAPLGTALTERQLDLLWRLTPEPILCFDGDKAGLRAAYRAADLALAALKPGKTVRFALLPEGQDPDDLIRSAGREAMAQVLAAARPLFDMVWTRETDGGGFETPERRAALEARLRDIAKTVADESIRHHYEQAFAERAREFFGYGQKGGNRQQRGGNGGDRRNGANNRAGGDGARNFRQPPPIISESLKRSTTLSGRVQPPLREVVLVMTMANHPGLVPDLLDEFAQIELTNRELDSLRTQILEIAAEDPHIESGGLRDRLVTARFGDLLGKLDLQIERCGNWQARADASDRDAADGWMQALTLHRKARTLHKELKDAEAALATDPSDANLAQMIDIQNQMANSEGTEALIEGFGLSSGRRSKPM</sequence>
<evidence type="ECO:0000256" key="2">
    <source>
        <dbReference type="ARBA" id="ARBA00022515"/>
    </source>
</evidence>
<dbReference type="HAMAP" id="MF_00974">
    <property type="entry name" value="DNA_primase_DnaG"/>
    <property type="match status" value="1"/>
</dbReference>
<dbReference type="SMART" id="SM00400">
    <property type="entry name" value="ZnF_CHCC"/>
    <property type="match status" value="1"/>
</dbReference>
<comment type="similarity">
    <text evidence="12 13">Belongs to the DnaG primase family.</text>
</comment>
<name>A0A9X3IMA1_9HYPH</name>
<keyword evidence="18" id="KW-1185">Reference proteome</keyword>
<evidence type="ECO:0000256" key="15">
    <source>
        <dbReference type="SAM" id="MobiDB-lite"/>
    </source>
</evidence>
<evidence type="ECO:0000256" key="10">
    <source>
        <dbReference type="ARBA" id="ARBA00023125"/>
    </source>
</evidence>
<protein>
    <recommendedName>
        <fullName evidence="12 13">DNA primase</fullName>
        <ecNumber evidence="12">2.7.7.101</ecNumber>
    </recommendedName>
</protein>
<keyword evidence="2 12" id="KW-0639">Primosome</keyword>
<evidence type="ECO:0000256" key="4">
    <source>
        <dbReference type="ARBA" id="ARBA00022695"/>
    </source>
</evidence>
<feature type="region of interest" description="Disordered" evidence="15">
    <location>
        <begin position="428"/>
        <end position="480"/>
    </location>
</feature>
<organism evidence="17 18">
    <name type="scientific">Kaistia nematophila</name>
    <dbReference type="NCBI Taxonomy" id="2994654"/>
    <lineage>
        <taxon>Bacteria</taxon>
        <taxon>Pseudomonadati</taxon>
        <taxon>Pseudomonadota</taxon>
        <taxon>Alphaproteobacteria</taxon>
        <taxon>Hyphomicrobiales</taxon>
        <taxon>Kaistiaceae</taxon>
        <taxon>Kaistia</taxon>
    </lineage>
</organism>
<dbReference type="SUPFAM" id="SSF57783">
    <property type="entry name" value="Zinc beta-ribbon"/>
    <property type="match status" value="1"/>
</dbReference>
<comment type="catalytic activity">
    <reaction evidence="12">
        <text>ssDNA + n NTP = ssDNA/pppN(pN)n-1 hybrid + (n-1) diphosphate.</text>
        <dbReference type="EC" id="2.7.7.101"/>
    </reaction>
</comment>
<dbReference type="RefSeq" id="WP_266338635.1">
    <property type="nucleotide sequence ID" value="NZ_JAPKNK010000003.1"/>
</dbReference>
<evidence type="ECO:0000259" key="16">
    <source>
        <dbReference type="PROSITE" id="PS50880"/>
    </source>
</evidence>
<comment type="subunit">
    <text evidence="12">Monomer. Interacts with DnaB.</text>
</comment>
<dbReference type="InterPro" id="IPR037068">
    <property type="entry name" value="DNA_primase_core_N_sf"/>
</dbReference>
<dbReference type="PANTHER" id="PTHR30313:SF2">
    <property type="entry name" value="DNA PRIMASE"/>
    <property type="match status" value="1"/>
</dbReference>
<evidence type="ECO:0000256" key="9">
    <source>
        <dbReference type="ARBA" id="ARBA00022842"/>
    </source>
</evidence>
<comment type="function">
    <text evidence="12 13">RNA polymerase that catalyzes the synthesis of short RNA molecules used as primers for DNA polymerase during DNA replication.</text>
</comment>
<comment type="cofactor">
    <cofactor evidence="12 13 14">
        <name>Zn(2+)</name>
        <dbReference type="ChEBI" id="CHEBI:29105"/>
    </cofactor>
    <text evidence="12 13 14">Binds 1 zinc ion per monomer.</text>
</comment>
<dbReference type="EC" id="2.7.7.101" evidence="12"/>
<dbReference type="Pfam" id="PF08275">
    <property type="entry name" value="DNAG_N"/>
    <property type="match status" value="1"/>
</dbReference>
<keyword evidence="1 12" id="KW-0240">DNA-directed RNA polymerase</keyword>
<evidence type="ECO:0000256" key="5">
    <source>
        <dbReference type="ARBA" id="ARBA00022705"/>
    </source>
</evidence>
<dbReference type="PANTHER" id="PTHR30313">
    <property type="entry name" value="DNA PRIMASE"/>
    <property type="match status" value="1"/>
</dbReference>
<dbReference type="InterPro" id="IPR006295">
    <property type="entry name" value="DNA_primase_DnaG"/>
</dbReference>
<dbReference type="Gene3D" id="3.40.1360.10">
    <property type="match status" value="1"/>
</dbReference>
<dbReference type="PROSITE" id="PS50880">
    <property type="entry name" value="TOPRIM"/>
    <property type="match status" value="1"/>
</dbReference>
<evidence type="ECO:0000256" key="1">
    <source>
        <dbReference type="ARBA" id="ARBA00022478"/>
    </source>
</evidence>
<keyword evidence="8 12" id="KW-0862">Zinc</keyword>
<comment type="domain">
    <text evidence="12">Contains an N-terminal zinc-binding domain, a central core domain that contains the primase activity, and a C-terminal DnaB-binding domain.</text>
</comment>
<dbReference type="GO" id="GO:0006269">
    <property type="term" value="P:DNA replication, synthesis of primer"/>
    <property type="evidence" value="ECO:0007669"/>
    <property type="project" value="UniProtKB-UniRule"/>
</dbReference>
<dbReference type="InterPro" id="IPR006171">
    <property type="entry name" value="TOPRIM_dom"/>
</dbReference>
<dbReference type="Pfam" id="PF01807">
    <property type="entry name" value="Zn_ribbon_DnaG"/>
    <property type="match status" value="1"/>
</dbReference>
<dbReference type="InterPro" id="IPR036977">
    <property type="entry name" value="DNA_primase_Znf_CHC2"/>
</dbReference>
<dbReference type="SUPFAM" id="SSF56731">
    <property type="entry name" value="DNA primase core"/>
    <property type="match status" value="1"/>
</dbReference>
<reference evidence="17" key="1">
    <citation type="submission" date="2022-11" db="EMBL/GenBank/DDBJ databases">
        <title>Biodiversity and phylogenetic relationships of bacteria.</title>
        <authorList>
            <person name="Machado R.A.R."/>
            <person name="Bhat A."/>
            <person name="Loulou A."/>
            <person name="Kallel S."/>
        </authorList>
    </citation>
    <scope>NUCLEOTIDE SEQUENCE</scope>
    <source>
        <strain evidence="17">K-TC2</strain>
    </source>
</reference>
<feature type="zinc finger region" description="CHC2-type" evidence="12 14">
    <location>
        <begin position="43"/>
        <end position="67"/>
    </location>
</feature>
<dbReference type="Gene3D" id="3.90.580.10">
    <property type="entry name" value="Zinc finger, CHC2-type domain"/>
    <property type="match status" value="1"/>
</dbReference>
<keyword evidence="6 12" id="KW-0479">Metal-binding</keyword>
<dbReference type="AlphaFoldDB" id="A0A9X3IMA1"/>
<dbReference type="PIRSF" id="PIRSF002811">
    <property type="entry name" value="DnaG"/>
    <property type="match status" value="1"/>
</dbReference>
<evidence type="ECO:0000313" key="18">
    <source>
        <dbReference type="Proteomes" id="UP001144805"/>
    </source>
</evidence>
<dbReference type="CDD" id="cd03364">
    <property type="entry name" value="TOPRIM_DnaG_primases"/>
    <property type="match status" value="1"/>
</dbReference>
<dbReference type="GO" id="GO:0008270">
    <property type="term" value="F:zinc ion binding"/>
    <property type="evidence" value="ECO:0007669"/>
    <property type="project" value="UniProtKB-UniRule"/>
</dbReference>
<evidence type="ECO:0000256" key="14">
    <source>
        <dbReference type="PIRSR" id="PIRSR002811-1"/>
    </source>
</evidence>
<dbReference type="NCBIfam" id="TIGR01391">
    <property type="entry name" value="dnaG"/>
    <property type="match status" value="1"/>
</dbReference>
<dbReference type="InterPro" id="IPR050219">
    <property type="entry name" value="DnaG_primase"/>
</dbReference>
<dbReference type="FunFam" id="3.40.1360.10:FF:000002">
    <property type="entry name" value="DNA primase"/>
    <property type="match status" value="1"/>
</dbReference>
<dbReference type="GO" id="GO:0000428">
    <property type="term" value="C:DNA-directed RNA polymerase complex"/>
    <property type="evidence" value="ECO:0007669"/>
    <property type="project" value="UniProtKB-KW"/>
</dbReference>
<comment type="caution">
    <text evidence="17">The sequence shown here is derived from an EMBL/GenBank/DDBJ whole genome shotgun (WGS) entry which is preliminary data.</text>
</comment>
<gene>
    <name evidence="12 17" type="primary">dnaG</name>
    <name evidence="17" type="ORF">OSH07_10775</name>
</gene>
<dbReference type="SMART" id="SM00493">
    <property type="entry name" value="TOPRIM"/>
    <property type="match status" value="1"/>
</dbReference>
<accession>A0A9X3IMA1</accession>
<feature type="domain" description="Toprim" evidence="16">
    <location>
        <begin position="262"/>
        <end position="344"/>
    </location>
</feature>
<evidence type="ECO:0000256" key="3">
    <source>
        <dbReference type="ARBA" id="ARBA00022679"/>
    </source>
</evidence>
<keyword evidence="10 12" id="KW-0238">DNA-binding</keyword>
<evidence type="ECO:0000256" key="13">
    <source>
        <dbReference type="PIRNR" id="PIRNR002811"/>
    </source>
</evidence>
<evidence type="ECO:0000256" key="8">
    <source>
        <dbReference type="ARBA" id="ARBA00022833"/>
    </source>
</evidence>
<evidence type="ECO:0000313" key="17">
    <source>
        <dbReference type="EMBL" id="MCX5569675.1"/>
    </source>
</evidence>
<dbReference type="GO" id="GO:1990077">
    <property type="term" value="C:primosome complex"/>
    <property type="evidence" value="ECO:0007669"/>
    <property type="project" value="UniProtKB-KW"/>
</dbReference>
<keyword evidence="7 12" id="KW-0863">Zinc-finger</keyword>
<evidence type="ECO:0000256" key="7">
    <source>
        <dbReference type="ARBA" id="ARBA00022771"/>
    </source>
</evidence>
<dbReference type="Pfam" id="PF13155">
    <property type="entry name" value="Toprim_2"/>
    <property type="match status" value="1"/>
</dbReference>